<comment type="caution">
    <text evidence="1">The sequence shown here is derived from an EMBL/GenBank/DDBJ whole genome shotgun (WGS) entry which is preliminary data.</text>
</comment>
<keyword evidence="2" id="KW-1185">Reference proteome</keyword>
<evidence type="ECO:0000313" key="2">
    <source>
        <dbReference type="Proteomes" id="UP001595765"/>
    </source>
</evidence>
<dbReference type="InterPro" id="IPR012348">
    <property type="entry name" value="RNR-like"/>
</dbReference>
<dbReference type="SUPFAM" id="SSF47240">
    <property type="entry name" value="Ferritin-like"/>
    <property type="match status" value="1"/>
</dbReference>
<dbReference type="EMBL" id="JBHSBB010000030">
    <property type="protein sequence ID" value="MFC4035958.1"/>
    <property type="molecule type" value="Genomic_DNA"/>
</dbReference>
<evidence type="ECO:0000313" key="1">
    <source>
        <dbReference type="EMBL" id="MFC4035958.1"/>
    </source>
</evidence>
<gene>
    <name evidence="1" type="ORF">ACFO3J_31510</name>
</gene>
<protein>
    <submittedName>
        <fullName evidence="1">Diiron oxygenase</fullName>
    </submittedName>
</protein>
<dbReference type="RefSeq" id="WP_386436798.1">
    <property type="nucleotide sequence ID" value="NZ_JBHSBB010000030.1"/>
</dbReference>
<name>A0ABV8HVK9_9ACTN</name>
<reference evidence="2" key="1">
    <citation type="journal article" date="2019" name="Int. J. Syst. Evol. Microbiol.">
        <title>The Global Catalogue of Microorganisms (GCM) 10K type strain sequencing project: providing services to taxonomists for standard genome sequencing and annotation.</title>
        <authorList>
            <consortium name="The Broad Institute Genomics Platform"/>
            <consortium name="The Broad Institute Genome Sequencing Center for Infectious Disease"/>
            <person name="Wu L."/>
            <person name="Ma J."/>
        </authorList>
    </citation>
    <scope>NUCLEOTIDE SEQUENCE [LARGE SCALE GENOMIC DNA]</scope>
    <source>
        <strain evidence="2">CGMCC 4.7237</strain>
    </source>
</reference>
<dbReference type="InterPro" id="IPR025859">
    <property type="entry name" value="AurF/CmlI"/>
</dbReference>
<sequence>MHRSAAPLDREQLAERLLRASARHSHDPLTEIAWDAPIDPYLPAMPPHRCSLYGTALWDRLDPREQAALSTRQFAGLLTWTMWGELMLMQGLIRHVYDEDPATRHAQYALTEIADECRHSIMFARYLTLTGHPTLVGPTARRLGRWLVRTNNVPLLLGITLFVEEFIEAAQREIMRDETLQPLARSVSRIHVIEEARHIGYASAELRSSCRSLGPARRAALAQALALGCTFMVHEAVPPRMYALARLDRRAAHRAATANPHWHRATTTWSRKAVDLFRDLGILDRGSEPLWRRAHLID</sequence>
<proteinExistence type="predicted"/>
<dbReference type="Gene3D" id="1.10.620.20">
    <property type="entry name" value="Ribonucleotide Reductase, subunit A"/>
    <property type="match status" value="1"/>
</dbReference>
<dbReference type="InterPro" id="IPR009078">
    <property type="entry name" value="Ferritin-like_SF"/>
</dbReference>
<organism evidence="1 2">
    <name type="scientific">Streptomyces polygonati</name>
    <dbReference type="NCBI Taxonomy" id="1617087"/>
    <lineage>
        <taxon>Bacteria</taxon>
        <taxon>Bacillati</taxon>
        <taxon>Actinomycetota</taxon>
        <taxon>Actinomycetes</taxon>
        <taxon>Kitasatosporales</taxon>
        <taxon>Streptomycetaceae</taxon>
        <taxon>Streptomyces</taxon>
    </lineage>
</organism>
<dbReference type="Proteomes" id="UP001595765">
    <property type="component" value="Unassembled WGS sequence"/>
</dbReference>
<dbReference type="Pfam" id="PF11583">
    <property type="entry name" value="AurF"/>
    <property type="match status" value="1"/>
</dbReference>
<accession>A0ABV8HVK9</accession>